<evidence type="ECO:0000313" key="1">
    <source>
        <dbReference type="EMBL" id="KAF2466723.1"/>
    </source>
</evidence>
<evidence type="ECO:0000313" key="2">
    <source>
        <dbReference type="Proteomes" id="UP000799755"/>
    </source>
</evidence>
<sequence>METADEVQEANFRPNGPRPQLTSPCPSPWTRWQHPLTLSRRCGPNDERGLLGTDGAALGMQSAAESPGATARPSAEAIIEPRQLHLHLPPGGGHCVSCKRWPVSAEMRSLSCAIGAMGVWRNMSSAFWCSESDVRQWKYDAHIDGESAASGRRLLWRSSWMPQNPAIVSSCQVQGPSGILAPQASNSENSRPKATLESRCQSVADSAFGDVGRSLDLARGCEFDESNRRVVTCSPNGPRTGPREDHTRSIVTVAGTGGAVAQDEYGYLQDWSSSNFRGDTQHLLER</sequence>
<protein>
    <submittedName>
        <fullName evidence="1">Uncharacterized protein</fullName>
    </submittedName>
</protein>
<proteinExistence type="predicted"/>
<gene>
    <name evidence="1" type="ORF">BDR25DRAFT_317404</name>
</gene>
<dbReference type="Proteomes" id="UP000799755">
    <property type="component" value="Unassembled WGS sequence"/>
</dbReference>
<accession>A0ACB6QIA5</accession>
<dbReference type="EMBL" id="MU003523">
    <property type="protein sequence ID" value="KAF2466723.1"/>
    <property type="molecule type" value="Genomic_DNA"/>
</dbReference>
<keyword evidence="2" id="KW-1185">Reference proteome</keyword>
<comment type="caution">
    <text evidence="1">The sequence shown here is derived from an EMBL/GenBank/DDBJ whole genome shotgun (WGS) entry which is preliminary data.</text>
</comment>
<name>A0ACB6QIA5_9PLEO</name>
<reference evidence="1" key="1">
    <citation type="journal article" date="2020" name="Stud. Mycol.">
        <title>101 Dothideomycetes genomes: a test case for predicting lifestyles and emergence of pathogens.</title>
        <authorList>
            <person name="Haridas S."/>
            <person name="Albert R."/>
            <person name="Binder M."/>
            <person name="Bloem J."/>
            <person name="Labutti K."/>
            <person name="Salamov A."/>
            <person name="Andreopoulos B."/>
            <person name="Baker S."/>
            <person name="Barry K."/>
            <person name="Bills G."/>
            <person name="Bluhm B."/>
            <person name="Cannon C."/>
            <person name="Castanera R."/>
            <person name="Culley D."/>
            <person name="Daum C."/>
            <person name="Ezra D."/>
            <person name="Gonzalez J."/>
            <person name="Henrissat B."/>
            <person name="Kuo A."/>
            <person name="Liang C."/>
            <person name="Lipzen A."/>
            <person name="Lutzoni F."/>
            <person name="Magnuson J."/>
            <person name="Mondo S."/>
            <person name="Nolan M."/>
            <person name="Ohm R."/>
            <person name="Pangilinan J."/>
            <person name="Park H.-J."/>
            <person name="Ramirez L."/>
            <person name="Alfaro M."/>
            <person name="Sun H."/>
            <person name="Tritt A."/>
            <person name="Yoshinaga Y."/>
            <person name="Zwiers L.-H."/>
            <person name="Turgeon B."/>
            <person name="Goodwin S."/>
            <person name="Spatafora J."/>
            <person name="Crous P."/>
            <person name="Grigoriev I."/>
        </authorList>
    </citation>
    <scope>NUCLEOTIDE SEQUENCE</scope>
    <source>
        <strain evidence="1">ATCC 200398</strain>
    </source>
</reference>
<organism evidence="1 2">
    <name type="scientific">Lindgomyces ingoldianus</name>
    <dbReference type="NCBI Taxonomy" id="673940"/>
    <lineage>
        <taxon>Eukaryota</taxon>
        <taxon>Fungi</taxon>
        <taxon>Dikarya</taxon>
        <taxon>Ascomycota</taxon>
        <taxon>Pezizomycotina</taxon>
        <taxon>Dothideomycetes</taxon>
        <taxon>Pleosporomycetidae</taxon>
        <taxon>Pleosporales</taxon>
        <taxon>Lindgomycetaceae</taxon>
        <taxon>Lindgomyces</taxon>
    </lineage>
</organism>